<dbReference type="GO" id="GO:0000287">
    <property type="term" value="F:magnesium ion binding"/>
    <property type="evidence" value="ECO:0007669"/>
    <property type="project" value="TreeGrafter"/>
</dbReference>
<dbReference type="PANTHER" id="PTHR10000:SF8">
    <property type="entry name" value="HAD SUPERFAMILY HYDROLASE-LIKE, TYPE 3"/>
    <property type="match status" value="1"/>
</dbReference>
<dbReference type="EMBL" id="NHOC01000004">
    <property type="protein sequence ID" value="OUM20966.1"/>
    <property type="molecule type" value="Genomic_DNA"/>
</dbReference>
<protein>
    <recommendedName>
        <fullName evidence="3">Hydrolase</fullName>
    </recommendedName>
</protein>
<gene>
    <name evidence="1" type="ORF">CBW42_05130</name>
</gene>
<dbReference type="OrthoDB" id="9781413at2"/>
<dbReference type="NCBIfam" id="TIGR01484">
    <property type="entry name" value="HAD-SF-IIB"/>
    <property type="match status" value="1"/>
</dbReference>
<dbReference type="InterPro" id="IPR006379">
    <property type="entry name" value="HAD-SF_hydro_IIB"/>
</dbReference>
<dbReference type="InterPro" id="IPR036412">
    <property type="entry name" value="HAD-like_sf"/>
</dbReference>
<dbReference type="InterPro" id="IPR023214">
    <property type="entry name" value="HAD_sf"/>
</dbReference>
<accession>A0A252F5C7</accession>
<comment type="caution">
    <text evidence="1">The sequence shown here is derived from an EMBL/GenBank/DDBJ whole genome shotgun (WGS) entry which is preliminary data.</text>
</comment>
<evidence type="ECO:0000313" key="1">
    <source>
        <dbReference type="EMBL" id="OUM20966.1"/>
    </source>
</evidence>
<dbReference type="Proteomes" id="UP000194903">
    <property type="component" value="Unassembled WGS sequence"/>
</dbReference>
<reference evidence="1 2" key="1">
    <citation type="submission" date="2017-05" db="EMBL/GenBank/DDBJ databases">
        <title>Butyricicoccus porcorum sp. nov. a butyrate-producing bacterium from the swine intestinal tract.</title>
        <authorList>
            <person name="Trachsel J."/>
            <person name="Humphrey S."/>
            <person name="Allen H.K."/>
        </authorList>
    </citation>
    <scope>NUCLEOTIDE SEQUENCE [LARGE SCALE GENOMIC DNA]</scope>
    <source>
        <strain evidence="1">BB10</strain>
    </source>
</reference>
<dbReference type="RefSeq" id="WP_087018413.1">
    <property type="nucleotide sequence ID" value="NZ_CP178353.1"/>
</dbReference>
<dbReference type="GO" id="GO:0016791">
    <property type="term" value="F:phosphatase activity"/>
    <property type="evidence" value="ECO:0007669"/>
    <property type="project" value="TreeGrafter"/>
</dbReference>
<dbReference type="PANTHER" id="PTHR10000">
    <property type="entry name" value="PHOSPHOSERINE PHOSPHATASE"/>
    <property type="match status" value="1"/>
</dbReference>
<dbReference type="Pfam" id="PF08282">
    <property type="entry name" value="Hydrolase_3"/>
    <property type="match status" value="1"/>
</dbReference>
<name>A0A252F5C7_9FIRM</name>
<dbReference type="Gene3D" id="3.40.50.1000">
    <property type="entry name" value="HAD superfamily/HAD-like"/>
    <property type="match status" value="1"/>
</dbReference>
<keyword evidence="2" id="KW-1185">Reference proteome</keyword>
<sequence length="258" mass="28398">MIRLLASDIDGTLMREGEYAIPPALFPLIRELRARGVYFAACSGRQYSNLRHLFAPVADEIGYICENGSLVVWQGEILSKETIDRTIGQALMRKILAQPDSEALLSGVHTCYTQPNNPDFVTHLRDYVGNDTTVVDDICAVEEPFIKISLYRKRGVDAALASQFTEFAPYLVPAVGRSSWMDFLREGCGKGTALDVLCTHLHVAQSECVAFGDNENDLPLVGHTGTLYAMADGHPALIAQADKTTMDVVEEIRTLFSI</sequence>
<evidence type="ECO:0008006" key="3">
    <source>
        <dbReference type="Google" id="ProtNLM"/>
    </source>
</evidence>
<dbReference type="AlphaFoldDB" id="A0A252F5C7"/>
<dbReference type="GO" id="GO:0005829">
    <property type="term" value="C:cytosol"/>
    <property type="evidence" value="ECO:0007669"/>
    <property type="project" value="TreeGrafter"/>
</dbReference>
<dbReference type="Gene3D" id="3.30.1240.10">
    <property type="match status" value="1"/>
</dbReference>
<evidence type="ECO:0000313" key="2">
    <source>
        <dbReference type="Proteomes" id="UP000194903"/>
    </source>
</evidence>
<dbReference type="SUPFAM" id="SSF56784">
    <property type="entry name" value="HAD-like"/>
    <property type="match status" value="1"/>
</dbReference>
<proteinExistence type="predicted"/>
<organism evidence="1 2">
    <name type="scientific">Butyricicoccus porcorum</name>
    <dbReference type="NCBI Taxonomy" id="1945634"/>
    <lineage>
        <taxon>Bacteria</taxon>
        <taxon>Bacillati</taxon>
        <taxon>Bacillota</taxon>
        <taxon>Clostridia</taxon>
        <taxon>Eubacteriales</taxon>
        <taxon>Butyricicoccaceae</taxon>
        <taxon>Butyricicoccus</taxon>
    </lineage>
</organism>